<evidence type="ECO:0000313" key="5">
    <source>
        <dbReference type="Proteomes" id="UP000075260"/>
    </source>
</evidence>
<reference evidence="4 5" key="1">
    <citation type="submission" date="2014-02" db="EMBL/GenBank/DDBJ databases">
        <title>The small core and large imbalanced accessory genome model reveals a collaborative survival strategy of Sorangium cellulosum strains in nature.</title>
        <authorList>
            <person name="Han K."/>
            <person name="Peng R."/>
            <person name="Blom J."/>
            <person name="Li Y.-Z."/>
        </authorList>
    </citation>
    <scope>NUCLEOTIDE SEQUENCE [LARGE SCALE GENOMIC DNA]</scope>
    <source>
        <strain evidence="4 5">So0008-312</strain>
    </source>
</reference>
<dbReference type="PANTHER" id="PTHR11092">
    <property type="entry name" value="SUGAR NUCLEOTIDE EPIMERASE RELATED"/>
    <property type="match status" value="1"/>
</dbReference>
<feature type="domain" description="NAD-dependent epimerase/dehydratase" evidence="2">
    <location>
        <begin position="4"/>
        <end position="220"/>
    </location>
</feature>
<dbReference type="InterPro" id="IPR036291">
    <property type="entry name" value="NAD(P)-bd_dom_sf"/>
</dbReference>
<comment type="caution">
    <text evidence="4">The sequence shown here is derived from an EMBL/GenBank/DDBJ whole genome shotgun (WGS) entry which is preliminary data.</text>
</comment>
<dbReference type="Pfam" id="PF08338">
    <property type="entry name" value="DUF1731"/>
    <property type="match status" value="1"/>
</dbReference>
<dbReference type="InterPro" id="IPR010099">
    <property type="entry name" value="SDR39U1"/>
</dbReference>
<evidence type="ECO:0000259" key="3">
    <source>
        <dbReference type="Pfam" id="PF08338"/>
    </source>
</evidence>
<dbReference type="Proteomes" id="UP000075260">
    <property type="component" value="Unassembled WGS sequence"/>
</dbReference>
<evidence type="ECO:0000259" key="2">
    <source>
        <dbReference type="Pfam" id="PF01370"/>
    </source>
</evidence>
<dbReference type="EMBL" id="JEMA01000704">
    <property type="protein sequence ID" value="KYF66861.1"/>
    <property type="molecule type" value="Genomic_DNA"/>
</dbReference>
<dbReference type="SUPFAM" id="SSF51735">
    <property type="entry name" value="NAD(P)-binding Rossmann-fold domains"/>
    <property type="match status" value="1"/>
</dbReference>
<gene>
    <name evidence="4" type="ORF">BE15_39175</name>
</gene>
<dbReference type="NCBIfam" id="TIGR01777">
    <property type="entry name" value="yfcH"/>
    <property type="match status" value="1"/>
</dbReference>
<dbReference type="PANTHER" id="PTHR11092:SF0">
    <property type="entry name" value="EPIMERASE FAMILY PROTEIN SDR39U1"/>
    <property type="match status" value="1"/>
</dbReference>
<proteinExistence type="inferred from homology"/>
<dbReference type="Pfam" id="PF01370">
    <property type="entry name" value="Epimerase"/>
    <property type="match status" value="1"/>
</dbReference>
<evidence type="ECO:0000256" key="1">
    <source>
        <dbReference type="ARBA" id="ARBA00009353"/>
    </source>
</evidence>
<dbReference type="OrthoDB" id="5292533at2"/>
<dbReference type="Gene3D" id="3.40.50.720">
    <property type="entry name" value="NAD(P)-binding Rossmann-like Domain"/>
    <property type="match status" value="1"/>
</dbReference>
<accession>A0A150QFZ0</accession>
<organism evidence="4 5">
    <name type="scientific">Sorangium cellulosum</name>
    <name type="common">Polyangium cellulosum</name>
    <dbReference type="NCBI Taxonomy" id="56"/>
    <lineage>
        <taxon>Bacteria</taxon>
        <taxon>Pseudomonadati</taxon>
        <taxon>Myxococcota</taxon>
        <taxon>Polyangia</taxon>
        <taxon>Polyangiales</taxon>
        <taxon>Polyangiaceae</taxon>
        <taxon>Sorangium</taxon>
    </lineage>
</organism>
<feature type="domain" description="DUF1731" evidence="3">
    <location>
        <begin position="256"/>
        <end position="302"/>
    </location>
</feature>
<dbReference type="InterPro" id="IPR001509">
    <property type="entry name" value="Epimerase_deHydtase"/>
</dbReference>
<dbReference type="AlphaFoldDB" id="A0A150QFZ0"/>
<name>A0A150QFZ0_SORCE</name>
<dbReference type="InterPro" id="IPR013549">
    <property type="entry name" value="DUF1731"/>
</dbReference>
<protein>
    <submittedName>
        <fullName evidence="4">Sugar nucleotide epimerase</fullName>
    </submittedName>
</protein>
<dbReference type="RefSeq" id="WP_061610240.1">
    <property type="nucleotide sequence ID" value="NZ_JEMA01000704.1"/>
</dbReference>
<sequence length="305" mass="32921">MKTVLVTGGSGFIGRGLVKDLLARGDRVTVLTRDVGRTQASLPGARVVSWSPDRPGPWFEELDGVDGVIHLAGESIVKRWSEDARREIVRSRIDTTRLMGEAIGKAKRKPGAFLCASAVGYYGPQPGDRVLDEDAPPGEGFLADVVVHWEEAARAVEEQHGVRSVQLRIGVVIGEGGGALDKMIAPFRFFLGGPIGDGKQVTSWIHRDDVVGLTLLALDDEAVRGPLNVTAPHAATGEEVARAIGAVLRRPSWLRVPEAMVKLGMGDAAEIITTGQRVYPRRAEALGYKFRHARLVPALESIFSR</sequence>
<comment type="similarity">
    <text evidence="1">Belongs to the NAD(P)-dependent epimerase/dehydratase family. SDR39U1 subfamily.</text>
</comment>
<evidence type="ECO:0000313" key="4">
    <source>
        <dbReference type="EMBL" id="KYF66861.1"/>
    </source>
</evidence>